<name>A0A176VMB1_MARPO</name>
<protein>
    <submittedName>
        <fullName evidence="2">Uncharacterized protein</fullName>
    </submittedName>
</protein>
<sequence>MLAEQIVENSDAIEQKHKDIEDTEEELEASREVLLKPTKVVESTIQKLAHERTMCTSAACTTQIVLKDGWTQNKYRVPKSLHRTTEAESEKVCLEFDKQRSDRSLKGELETLEYMTPLLILTYEVVDKKARKGADGAPPQECQPQHGIMFYECEVQQFPCRLHVEATTSSTG</sequence>
<evidence type="ECO:0000313" key="3">
    <source>
        <dbReference type="Proteomes" id="UP000077202"/>
    </source>
</evidence>
<reference evidence="2" key="1">
    <citation type="submission" date="2016-03" db="EMBL/GenBank/DDBJ databases">
        <title>Mechanisms controlling the formation of the plant cell surface in tip-growing cells are functionally conserved among land plants.</title>
        <authorList>
            <person name="Honkanen S."/>
            <person name="Jones V.A."/>
            <person name="Morieri G."/>
            <person name="Champion C."/>
            <person name="Hetherington A.J."/>
            <person name="Kelly S."/>
            <person name="Saint-Marcoux D."/>
            <person name="Proust H."/>
            <person name="Prescott H."/>
            <person name="Dolan L."/>
        </authorList>
    </citation>
    <scope>NUCLEOTIDE SEQUENCE [LARGE SCALE GENOMIC DNA]</scope>
    <source>
        <tissue evidence="2">Whole gametophyte</tissue>
    </source>
</reference>
<proteinExistence type="predicted"/>
<dbReference type="AlphaFoldDB" id="A0A176VMB1"/>
<evidence type="ECO:0000256" key="1">
    <source>
        <dbReference type="SAM" id="MobiDB-lite"/>
    </source>
</evidence>
<keyword evidence="3" id="KW-1185">Reference proteome</keyword>
<gene>
    <name evidence="2" type="ORF">AXG93_1478s1060</name>
</gene>
<accession>A0A176VMB1</accession>
<comment type="caution">
    <text evidence="2">The sequence shown here is derived from an EMBL/GenBank/DDBJ whole genome shotgun (WGS) entry which is preliminary data.</text>
</comment>
<dbReference type="Proteomes" id="UP000077202">
    <property type="component" value="Unassembled WGS sequence"/>
</dbReference>
<feature type="region of interest" description="Disordered" evidence="1">
    <location>
        <begin position="1"/>
        <end position="25"/>
    </location>
</feature>
<organism evidence="2 3">
    <name type="scientific">Marchantia polymorpha subsp. ruderalis</name>
    <dbReference type="NCBI Taxonomy" id="1480154"/>
    <lineage>
        <taxon>Eukaryota</taxon>
        <taxon>Viridiplantae</taxon>
        <taxon>Streptophyta</taxon>
        <taxon>Embryophyta</taxon>
        <taxon>Marchantiophyta</taxon>
        <taxon>Marchantiopsida</taxon>
        <taxon>Marchantiidae</taxon>
        <taxon>Marchantiales</taxon>
        <taxon>Marchantiaceae</taxon>
        <taxon>Marchantia</taxon>
    </lineage>
</organism>
<evidence type="ECO:0000313" key="2">
    <source>
        <dbReference type="EMBL" id="OAE21563.1"/>
    </source>
</evidence>
<dbReference type="EMBL" id="LVLJ01003397">
    <property type="protein sequence ID" value="OAE21563.1"/>
    <property type="molecule type" value="Genomic_DNA"/>
</dbReference>